<evidence type="ECO:0000256" key="1">
    <source>
        <dbReference type="ARBA" id="ARBA00022833"/>
    </source>
</evidence>
<dbReference type="InterPro" id="IPR001279">
    <property type="entry name" value="Metallo-B-lactamas"/>
</dbReference>
<protein>
    <submittedName>
        <fullName evidence="3">MBL fold metallo-hydrolase</fullName>
    </submittedName>
</protein>
<dbReference type="RefSeq" id="WP_033099681.1">
    <property type="nucleotide sequence ID" value="NZ_JACEIP010000005.1"/>
</dbReference>
<accession>A0A7W2AGI2</accession>
<feature type="domain" description="Metallo-beta-lactamase" evidence="2">
    <location>
        <begin position="18"/>
        <end position="190"/>
    </location>
</feature>
<dbReference type="CDD" id="cd07716">
    <property type="entry name" value="RNaseZ_short-form-like_MBL-fold"/>
    <property type="match status" value="1"/>
</dbReference>
<dbReference type="SMART" id="SM00849">
    <property type="entry name" value="Lactamase_B"/>
    <property type="match status" value="1"/>
</dbReference>
<name>A0A7W2AGI2_9BACL</name>
<evidence type="ECO:0000313" key="3">
    <source>
        <dbReference type="EMBL" id="MBA4542232.1"/>
    </source>
</evidence>
<reference evidence="3 4" key="1">
    <citation type="submission" date="2020-07" db="EMBL/GenBank/DDBJ databases">
        <authorList>
            <person name="Feng H."/>
        </authorList>
    </citation>
    <scope>NUCLEOTIDE SEQUENCE [LARGE SCALE GENOMIC DNA]</scope>
    <source>
        <strain evidence="4">s-11</strain>
    </source>
</reference>
<dbReference type="EMBL" id="JACEIP010000005">
    <property type="protein sequence ID" value="MBA4542232.1"/>
    <property type="molecule type" value="Genomic_DNA"/>
</dbReference>
<dbReference type="Proteomes" id="UP000530514">
    <property type="component" value="Unassembled WGS sequence"/>
</dbReference>
<keyword evidence="3" id="KW-0378">Hydrolase</keyword>
<organism evidence="3 4">
    <name type="scientific">Thermoactinomyces daqus</name>
    <dbReference type="NCBI Taxonomy" id="1329516"/>
    <lineage>
        <taxon>Bacteria</taxon>
        <taxon>Bacillati</taxon>
        <taxon>Bacillota</taxon>
        <taxon>Bacilli</taxon>
        <taxon>Bacillales</taxon>
        <taxon>Thermoactinomycetaceae</taxon>
        <taxon>Thermoactinomyces</taxon>
    </lineage>
</organism>
<dbReference type="AlphaFoldDB" id="A0A7W2AGI2"/>
<evidence type="ECO:0000313" key="4">
    <source>
        <dbReference type="Proteomes" id="UP000530514"/>
    </source>
</evidence>
<evidence type="ECO:0000259" key="2">
    <source>
        <dbReference type="SMART" id="SM00849"/>
    </source>
</evidence>
<keyword evidence="1" id="KW-0862">Zinc</keyword>
<gene>
    <name evidence="3" type="ORF">H1164_04865</name>
</gene>
<dbReference type="Gene3D" id="3.60.15.10">
    <property type="entry name" value="Ribonuclease Z/Hydroxyacylglutathione hydrolase-like"/>
    <property type="match status" value="1"/>
</dbReference>
<sequence length="246" mass="26979">MKWTVLGCQSPFPAPGGATPGYLLEAGGKKILIDCGSGVLSQLAKFLPLYEVDAVILSHLHHDHISDFFVLQYAIMIAMNQGMRNRPLPVWSPAQPDSWFRQLSYGRYIQRQAVKEGDMLKLGDVKIQFFATDHPVPCYAMRIDSGGQTILYGADSGPKTDWISMAAKPDLFVCEGSFLEAERPQNPVSHLSVKETAMAAKQIQAKQLLITHLSPLAELSEVVREAASVYPGLCHPAKPGLIIHLA</sequence>
<dbReference type="GO" id="GO:0042781">
    <property type="term" value="F:3'-tRNA processing endoribonuclease activity"/>
    <property type="evidence" value="ECO:0007669"/>
    <property type="project" value="TreeGrafter"/>
</dbReference>
<dbReference type="SUPFAM" id="SSF56281">
    <property type="entry name" value="Metallo-hydrolase/oxidoreductase"/>
    <property type="match status" value="1"/>
</dbReference>
<keyword evidence="4" id="KW-1185">Reference proteome</keyword>
<dbReference type="Pfam" id="PF12706">
    <property type="entry name" value="Lactamase_B_2"/>
    <property type="match status" value="1"/>
</dbReference>
<dbReference type="PANTHER" id="PTHR46018:SF4">
    <property type="entry name" value="METALLO-HYDROLASE YHFI-RELATED"/>
    <property type="match status" value="1"/>
</dbReference>
<proteinExistence type="predicted"/>
<dbReference type="PANTHER" id="PTHR46018">
    <property type="entry name" value="ZINC PHOSPHODIESTERASE ELAC PROTEIN 1"/>
    <property type="match status" value="1"/>
</dbReference>
<comment type="caution">
    <text evidence="3">The sequence shown here is derived from an EMBL/GenBank/DDBJ whole genome shotgun (WGS) entry which is preliminary data.</text>
</comment>
<dbReference type="OrthoDB" id="9794898at2"/>
<dbReference type="InterPro" id="IPR036866">
    <property type="entry name" value="RibonucZ/Hydroxyglut_hydro"/>
</dbReference>